<evidence type="ECO:0000313" key="1">
    <source>
        <dbReference type="EMBL" id="CAB0036530.1"/>
    </source>
</evidence>
<dbReference type="Proteomes" id="UP000479190">
    <property type="component" value="Unassembled WGS sequence"/>
</dbReference>
<gene>
    <name evidence="1" type="ORF">TBRA_LOCUS8396</name>
</gene>
<sequence length="130" mass="14782">MSVIKKATILFSRQSIGTDSARRDLLHGARDGACSDRAKKKVKKKNGYIFCASTCTCARERVKERAGACTIRDIQILRMQLSSRAEPCLIYDDTCLVKLHRYGATTLILSRCDYCASLKFKSASFWRWYN</sequence>
<name>A0A6H5IHL4_9HYME</name>
<keyword evidence="2" id="KW-1185">Reference proteome</keyword>
<dbReference type="EMBL" id="CADCXV010000819">
    <property type="protein sequence ID" value="CAB0036530.1"/>
    <property type="molecule type" value="Genomic_DNA"/>
</dbReference>
<protein>
    <submittedName>
        <fullName evidence="1">Uncharacterized protein</fullName>
    </submittedName>
</protein>
<evidence type="ECO:0000313" key="2">
    <source>
        <dbReference type="Proteomes" id="UP000479190"/>
    </source>
</evidence>
<proteinExistence type="predicted"/>
<dbReference type="AlphaFoldDB" id="A0A6H5IHL4"/>
<accession>A0A6H5IHL4</accession>
<organism evidence="1 2">
    <name type="scientific">Trichogramma brassicae</name>
    <dbReference type="NCBI Taxonomy" id="86971"/>
    <lineage>
        <taxon>Eukaryota</taxon>
        <taxon>Metazoa</taxon>
        <taxon>Ecdysozoa</taxon>
        <taxon>Arthropoda</taxon>
        <taxon>Hexapoda</taxon>
        <taxon>Insecta</taxon>
        <taxon>Pterygota</taxon>
        <taxon>Neoptera</taxon>
        <taxon>Endopterygota</taxon>
        <taxon>Hymenoptera</taxon>
        <taxon>Apocrita</taxon>
        <taxon>Proctotrupomorpha</taxon>
        <taxon>Chalcidoidea</taxon>
        <taxon>Trichogrammatidae</taxon>
        <taxon>Trichogramma</taxon>
    </lineage>
</organism>
<reference evidence="1 2" key="1">
    <citation type="submission" date="2020-02" db="EMBL/GenBank/DDBJ databases">
        <authorList>
            <person name="Ferguson B K."/>
        </authorList>
    </citation>
    <scope>NUCLEOTIDE SEQUENCE [LARGE SCALE GENOMIC DNA]</scope>
</reference>